<feature type="domain" description="ABC transmembrane type-1" evidence="8">
    <location>
        <begin position="73"/>
        <end position="289"/>
    </location>
</feature>
<evidence type="ECO:0000256" key="1">
    <source>
        <dbReference type="ARBA" id="ARBA00004651"/>
    </source>
</evidence>
<dbReference type="Pfam" id="PF00528">
    <property type="entry name" value="BPD_transp_1"/>
    <property type="match status" value="1"/>
</dbReference>
<feature type="transmembrane region" description="Helical" evidence="7">
    <location>
        <begin position="16"/>
        <end position="39"/>
    </location>
</feature>
<dbReference type="EMBL" id="LAZR01008478">
    <property type="protein sequence ID" value="KKM78538.1"/>
    <property type="molecule type" value="Genomic_DNA"/>
</dbReference>
<dbReference type="PANTHER" id="PTHR30193:SF42">
    <property type="entry name" value="ABC TRANSPORTER PERMEASE PROTEIN"/>
    <property type="match status" value="1"/>
</dbReference>
<proteinExistence type="predicted"/>
<organism evidence="9">
    <name type="scientific">marine sediment metagenome</name>
    <dbReference type="NCBI Taxonomy" id="412755"/>
    <lineage>
        <taxon>unclassified sequences</taxon>
        <taxon>metagenomes</taxon>
        <taxon>ecological metagenomes</taxon>
    </lineage>
</organism>
<dbReference type="PROSITE" id="PS50928">
    <property type="entry name" value="ABC_TM1"/>
    <property type="match status" value="1"/>
</dbReference>
<dbReference type="CDD" id="cd06261">
    <property type="entry name" value="TM_PBP2"/>
    <property type="match status" value="1"/>
</dbReference>
<dbReference type="PANTHER" id="PTHR30193">
    <property type="entry name" value="ABC TRANSPORTER PERMEASE PROTEIN"/>
    <property type="match status" value="1"/>
</dbReference>
<dbReference type="GO" id="GO:0005886">
    <property type="term" value="C:plasma membrane"/>
    <property type="evidence" value="ECO:0007669"/>
    <property type="project" value="UniProtKB-SubCell"/>
</dbReference>
<accession>A0A0F9K998</accession>
<keyword evidence="2" id="KW-0813">Transport</keyword>
<evidence type="ECO:0000313" key="9">
    <source>
        <dbReference type="EMBL" id="KKM78538.1"/>
    </source>
</evidence>
<evidence type="ECO:0000256" key="3">
    <source>
        <dbReference type="ARBA" id="ARBA00022475"/>
    </source>
</evidence>
<keyword evidence="3" id="KW-1003">Cell membrane</keyword>
<dbReference type="InterPro" id="IPR000515">
    <property type="entry name" value="MetI-like"/>
</dbReference>
<keyword evidence="4 7" id="KW-0812">Transmembrane</keyword>
<dbReference type="Gene3D" id="1.10.3720.10">
    <property type="entry name" value="MetI-like"/>
    <property type="match status" value="1"/>
</dbReference>
<feature type="transmembrane region" description="Helical" evidence="7">
    <location>
        <begin position="161"/>
        <end position="185"/>
    </location>
</feature>
<feature type="transmembrane region" description="Helical" evidence="7">
    <location>
        <begin position="268"/>
        <end position="289"/>
    </location>
</feature>
<dbReference type="GO" id="GO:0055085">
    <property type="term" value="P:transmembrane transport"/>
    <property type="evidence" value="ECO:0007669"/>
    <property type="project" value="InterPro"/>
</dbReference>
<keyword evidence="6 7" id="KW-0472">Membrane</keyword>
<gene>
    <name evidence="9" type="ORF">LCGC14_1358990</name>
</gene>
<keyword evidence="5 7" id="KW-1133">Transmembrane helix</keyword>
<reference evidence="9" key="1">
    <citation type="journal article" date="2015" name="Nature">
        <title>Complex archaea that bridge the gap between prokaryotes and eukaryotes.</title>
        <authorList>
            <person name="Spang A."/>
            <person name="Saw J.H."/>
            <person name="Jorgensen S.L."/>
            <person name="Zaremba-Niedzwiedzka K."/>
            <person name="Martijn J."/>
            <person name="Lind A.E."/>
            <person name="van Eijk R."/>
            <person name="Schleper C."/>
            <person name="Guy L."/>
            <person name="Ettema T.J."/>
        </authorList>
    </citation>
    <scope>NUCLEOTIDE SEQUENCE</scope>
</reference>
<protein>
    <recommendedName>
        <fullName evidence="8">ABC transmembrane type-1 domain-containing protein</fullName>
    </recommendedName>
</protein>
<comment type="subcellular location">
    <subcellularLocation>
        <location evidence="1">Cell membrane</location>
        <topology evidence="1">Multi-pass membrane protein</topology>
    </subcellularLocation>
</comment>
<evidence type="ECO:0000256" key="4">
    <source>
        <dbReference type="ARBA" id="ARBA00022692"/>
    </source>
</evidence>
<evidence type="ECO:0000256" key="6">
    <source>
        <dbReference type="ARBA" id="ARBA00023136"/>
    </source>
</evidence>
<name>A0A0F9K998_9ZZZZ</name>
<evidence type="ECO:0000256" key="5">
    <source>
        <dbReference type="ARBA" id="ARBA00022989"/>
    </source>
</evidence>
<evidence type="ECO:0000259" key="8">
    <source>
        <dbReference type="PROSITE" id="PS50928"/>
    </source>
</evidence>
<dbReference type="SUPFAM" id="SSF161098">
    <property type="entry name" value="MetI-like"/>
    <property type="match status" value="1"/>
</dbReference>
<feature type="transmembrane region" description="Helical" evidence="7">
    <location>
        <begin position="219"/>
        <end position="248"/>
    </location>
</feature>
<comment type="caution">
    <text evidence="9">The sequence shown here is derived from an EMBL/GenBank/DDBJ whole genome shotgun (WGS) entry which is preliminary data.</text>
</comment>
<evidence type="ECO:0000256" key="7">
    <source>
        <dbReference type="SAM" id="Phobius"/>
    </source>
</evidence>
<sequence>MKSIKKIITRDKISTILFLIIPIVLVVIFVYIAIIWNVVVSLSDWDGLKPSYDFKGFGQYKDLFTNEIFLTSLWNNIQLILIFVPGSLIMGLFLAILLDQKVRKENVFKLIYLLPFTLSFVVTGFLWKWMYNVSRGVLNTLLESIGLGFFSNNWIQDADWAMFWVCVVLIWQYSGYMMLIFLAGIRSIPESHTMAAAVDGASGFQMYYRIIIPQLKASIFTGFVILLVFALKAFDLIFILTGGGPGYATEILPLTMYKEVFRKKHFSYGSAIATILFLLIMVVVIPYLYSTYRREK</sequence>
<feature type="transmembrane region" description="Helical" evidence="7">
    <location>
        <begin position="77"/>
        <end position="98"/>
    </location>
</feature>
<feature type="transmembrane region" description="Helical" evidence="7">
    <location>
        <begin position="110"/>
        <end position="130"/>
    </location>
</feature>
<dbReference type="InterPro" id="IPR035906">
    <property type="entry name" value="MetI-like_sf"/>
</dbReference>
<dbReference type="InterPro" id="IPR051393">
    <property type="entry name" value="ABC_transporter_permease"/>
</dbReference>
<evidence type="ECO:0000256" key="2">
    <source>
        <dbReference type="ARBA" id="ARBA00022448"/>
    </source>
</evidence>
<dbReference type="AlphaFoldDB" id="A0A0F9K998"/>